<keyword evidence="3" id="KW-1185">Reference proteome</keyword>
<proteinExistence type="predicted"/>
<dbReference type="Pfam" id="PF03190">
    <property type="entry name" value="Thioredox_DsbH"/>
    <property type="match status" value="1"/>
</dbReference>
<dbReference type="PIRSF" id="PIRSF006402">
    <property type="entry name" value="UCP006402_thioredoxin"/>
    <property type="match status" value="1"/>
</dbReference>
<feature type="domain" description="Spermatogenesis-associated protein 20-like TRX" evidence="1">
    <location>
        <begin position="7"/>
        <end position="167"/>
    </location>
</feature>
<dbReference type="InterPro" id="IPR012341">
    <property type="entry name" value="6hp_glycosidase-like_sf"/>
</dbReference>
<dbReference type="CDD" id="cd02955">
    <property type="entry name" value="SSP411"/>
    <property type="match status" value="1"/>
</dbReference>
<gene>
    <name evidence="2" type="ORF">KYD98_05630</name>
</gene>
<sequence>MNNRKSNNLIKEKSPYLLQHAYNPINWYAWSEEAFDKAKKENKPIFLSIGYSTCHWCHVMEKESFEDDEVAKYMNENFIAIKVDREERPDVDSVYMTVCQALNGHGGWPLTILMTPDQKPFYAGTYFPKHSRYNMPGLMDILTAVSNEWEKNKDKIVSSSESILSELDRYFVNKAYVSKLSFKNLDNGYNQLLNSFDELYGGFGTAPKFPTPHKIMFLLRYYQLKNNKEALYMAEKTLDSMYRGGIFDHIGYGFSRYSTDNKWLVPHFEKMLYDNALLIITYLEAYQVTKKELYKTVAEKTLDYVFRELTNENGGFYCAEDADSEGEEGKFYVFNPSEIIEVLGEEDGKYFNEYFNITSSGNFEGNSIPNLLKNNKFNNTNIRINDITKKLLNYRSSRMKLHKDDKILTSWNGLMIAALGKAYMVFEDEKYLNYAKKSEEFIFNNLIDRKGRLLARYREGEALHKAYLDDYAFLCFGLIEIYQSTFDTDYLKKAIKLTNDMIDLFYDKEQNGFFIYGEDGENLIARPKELFDGAVPSGNSVAAYNLIRLARITGDTKLEGMAEKQLDFITGSLFSEEINHSFYLIAASFALNSSKELICIVKDESEINNLKNFLKKKYDFNLTIVVKTEQNKKDLEDIIPFIENYNLINNKSSYYLCEGKSCLTPVYDINELKEFL</sequence>
<dbReference type="PANTHER" id="PTHR42899:SF1">
    <property type="entry name" value="SPERMATOGENESIS-ASSOCIATED PROTEIN 20"/>
    <property type="match status" value="1"/>
</dbReference>
<evidence type="ECO:0000313" key="2">
    <source>
        <dbReference type="EMBL" id="MBW6409565.1"/>
    </source>
</evidence>
<dbReference type="InterPro" id="IPR004879">
    <property type="entry name" value="Ssp411-like_TRX"/>
</dbReference>
<dbReference type="SUPFAM" id="SSF52833">
    <property type="entry name" value="Thioredoxin-like"/>
    <property type="match status" value="1"/>
</dbReference>
<dbReference type="SUPFAM" id="SSF48208">
    <property type="entry name" value="Six-hairpin glycosidases"/>
    <property type="match status" value="1"/>
</dbReference>
<dbReference type="InterPro" id="IPR036249">
    <property type="entry name" value="Thioredoxin-like_sf"/>
</dbReference>
<name>A0ABS7ALM4_9CLOT</name>
<organism evidence="2 3">
    <name type="scientific">Clostridium weizhouense</name>
    <dbReference type="NCBI Taxonomy" id="2859781"/>
    <lineage>
        <taxon>Bacteria</taxon>
        <taxon>Bacillati</taxon>
        <taxon>Bacillota</taxon>
        <taxon>Clostridia</taxon>
        <taxon>Eubacteriales</taxon>
        <taxon>Clostridiaceae</taxon>
        <taxon>Clostridium</taxon>
    </lineage>
</organism>
<dbReference type="Gene3D" id="3.40.30.10">
    <property type="entry name" value="Glutaredoxin"/>
    <property type="match status" value="1"/>
</dbReference>
<comment type="caution">
    <text evidence="2">The sequence shown here is derived from an EMBL/GenBank/DDBJ whole genome shotgun (WGS) entry which is preliminary data.</text>
</comment>
<evidence type="ECO:0000259" key="1">
    <source>
        <dbReference type="Pfam" id="PF03190"/>
    </source>
</evidence>
<dbReference type="RefSeq" id="WP_219778734.1">
    <property type="nucleotide sequence ID" value="NZ_JAHXPT010000003.1"/>
</dbReference>
<evidence type="ECO:0000313" key="3">
    <source>
        <dbReference type="Proteomes" id="UP001519921"/>
    </source>
</evidence>
<dbReference type="Gene3D" id="1.50.10.10">
    <property type="match status" value="1"/>
</dbReference>
<dbReference type="Proteomes" id="UP001519921">
    <property type="component" value="Unassembled WGS sequence"/>
</dbReference>
<protein>
    <submittedName>
        <fullName evidence="2">Thioredoxin domain-containing protein</fullName>
    </submittedName>
</protein>
<dbReference type="EMBL" id="JAHXPT010000003">
    <property type="protein sequence ID" value="MBW6409565.1"/>
    <property type="molecule type" value="Genomic_DNA"/>
</dbReference>
<accession>A0ABS7ALM4</accession>
<dbReference type="InterPro" id="IPR008928">
    <property type="entry name" value="6-hairpin_glycosidase_sf"/>
</dbReference>
<dbReference type="PANTHER" id="PTHR42899">
    <property type="entry name" value="SPERMATOGENESIS-ASSOCIATED PROTEIN 20"/>
    <property type="match status" value="1"/>
</dbReference>
<dbReference type="InterPro" id="IPR024705">
    <property type="entry name" value="Ssp411"/>
</dbReference>
<dbReference type="Gene3D" id="1.50.10.20">
    <property type="match status" value="1"/>
</dbReference>
<reference evidence="2 3" key="1">
    <citation type="submission" date="2021-07" db="EMBL/GenBank/DDBJ databases">
        <title>Clostridium weizhouense sp. nov., an anaerobic bacterium isolated from activated sludge of Petroleum wastewater.</title>
        <authorList>
            <person name="Li Q."/>
        </authorList>
    </citation>
    <scope>NUCLEOTIDE SEQUENCE [LARGE SCALE GENOMIC DNA]</scope>
    <source>
        <strain evidence="2 3">YB-6</strain>
    </source>
</reference>